<evidence type="ECO:0000256" key="2">
    <source>
        <dbReference type="SAM" id="SignalP"/>
    </source>
</evidence>
<feature type="signal peptide" evidence="2">
    <location>
        <begin position="1"/>
        <end position="39"/>
    </location>
</feature>
<evidence type="ECO:0000256" key="1">
    <source>
        <dbReference type="ARBA" id="ARBA00022801"/>
    </source>
</evidence>
<organism evidence="4 5">
    <name type="scientific">Candidatus Geothrix skivensis</name>
    <dbReference type="NCBI Taxonomy" id="2954439"/>
    <lineage>
        <taxon>Bacteria</taxon>
        <taxon>Pseudomonadati</taxon>
        <taxon>Acidobacteriota</taxon>
        <taxon>Holophagae</taxon>
        <taxon>Holophagales</taxon>
        <taxon>Holophagaceae</taxon>
        <taxon>Geothrix</taxon>
    </lineage>
</organism>
<dbReference type="PANTHER" id="PTHR42776">
    <property type="entry name" value="SERINE PEPTIDASE S9 FAMILY MEMBER"/>
    <property type="match status" value="1"/>
</dbReference>
<evidence type="ECO:0000313" key="4">
    <source>
        <dbReference type="EMBL" id="MBK9796579.1"/>
    </source>
</evidence>
<sequence>MTRSNAVRSGRSFPEVAVCRSFLLLLTAALLATSQPLLAQEPRDQGRLKKVEKQVDGLRWSLDALRKATDDQLWFQRLSDIALVDKVTYTGPPNPRAEESYGIRNERHPLKIQQYVFVPRKAEKGRKLPLIVLPHGGVHADFTTYHVHIVREMVERGYIVIAPDYRGSTGYGKGFHDAIDYGGLEIDDVVAGRDWAVEHLPVDPKRCAMVGWSHGGLIALMAVFDHPGKFAACYAGVPVSDLLARVGYAGEEYRDDAVVRTMFAGKTPSEDVDLVRRRSPVWNAHKLRTPLLIHSSTNDRDVNVVEVESLIIALKAAGKSFEQKIYQDAPGGHSFNRIDTTLAQESRKEIYQFLEKHLK</sequence>
<dbReference type="AlphaFoldDB" id="A0A9D7XLG1"/>
<keyword evidence="1" id="KW-0378">Hydrolase</keyword>
<dbReference type="Gene3D" id="3.40.50.1820">
    <property type="entry name" value="alpha/beta hydrolase"/>
    <property type="match status" value="1"/>
</dbReference>
<dbReference type="GO" id="GO:0004252">
    <property type="term" value="F:serine-type endopeptidase activity"/>
    <property type="evidence" value="ECO:0007669"/>
    <property type="project" value="TreeGrafter"/>
</dbReference>
<dbReference type="Pfam" id="PF00326">
    <property type="entry name" value="Peptidase_S9"/>
    <property type="match status" value="1"/>
</dbReference>
<feature type="chain" id="PRO_5039555881" evidence="2">
    <location>
        <begin position="40"/>
        <end position="359"/>
    </location>
</feature>
<dbReference type="GO" id="GO:0006508">
    <property type="term" value="P:proteolysis"/>
    <property type="evidence" value="ECO:0007669"/>
    <property type="project" value="InterPro"/>
</dbReference>
<dbReference type="Proteomes" id="UP000886657">
    <property type="component" value="Unassembled WGS sequence"/>
</dbReference>
<gene>
    <name evidence="4" type="ORF">IPP58_08760</name>
</gene>
<dbReference type="PANTHER" id="PTHR42776:SF27">
    <property type="entry name" value="DIPEPTIDYL PEPTIDASE FAMILY MEMBER 6"/>
    <property type="match status" value="1"/>
</dbReference>
<comment type="caution">
    <text evidence="4">The sequence shown here is derived from an EMBL/GenBank/DDBJ whole genome shotgun (WGS) entry which is preliminary data.</text>
</comment>
<proteinExistence type="predicted"/>
<protein>
    <submittedName>
        <fullName evidence="4">S9 family peptidase</fullName>
    </submittedName>
</protein>
<dbReference type="InterPro" id="IPR029058">
    <property type="entry name" value="AB_hydrolase_fold"/>
</dbReference>
<evidence type="ECO:0000313" key="5">
    <source>
        <dbReference type="Proteomes" id="UP000886657"/>
    </source>
</evidence>
<name>A0A9D7XLG1_9BACT</name>
<evidence type="ECO:0000259" key="3">
    <source>
        <dbReference type="Pfam" id="PF00326"/>
    </source>
</evidence>
<accession>A0A9D7XLG1</accession>
<keyword evidence="2" id="KW-0732">Signal</keyword>
<reference evidence="4" key="1">
    <citation type="submission" date="2020-10" db="EMBL/GenBank/DDBJ databases">
        <title>Connecting structure to function with the recovery of over 1000 high-quality activated sludge metagenome-assembled genomes encoding full-length rRNA genes using long-read sequencing.</title>
        <authorList>
            <person name="Singleton C.M."/>
            <person name="Petriglieri F."/>
            <person name="Kristensen J.M."/>
            <person name="Kirkegaard R.H."/>
            <person name="Michaelsen T.Y."/>
            <person name="Andersen M.H."/>
            <person name="Karst S.M."/>
            <person name="Dueholm M.S."/>
            <person name="Nielsen P.H."/>
            <person name="Albertsen M."/>
        </authorList>
    </citation>
    <scope>NUCLEOTIDE SEQUENCE</scope>
    <source>
        <strain evidence="4">Skiv_18-Q3-R9-52_MAXAC.067</strain>
    </source>
</reference>
<feature type="domain" description="Peptidase S9 prolyl oligopeptidase catalytic" evidence="3">
    <location>
        <begin position="153"/>
        <end position="359"/>
    </location>
</feature>
<dbReference type="EMBL" id="JADKIO010000006">
    <property type="protein sequence ID" value="MBK9796579.1"/>
    <property type="molecule type" value="Genomic_DNA"/>
</dbReference>
<dbReference type="SUPFAM" id="SSF53474">
    <property type="entry name" value="alpha/beta-Hydrolases"/>
    <property type="match status" value="1"/>
</dbReference>
<dbReference type="InterPro" id="IPR001375">
    <property type="entry name" value="Peptidase_S9_cat"/>
</dbReference>